<dbReference type="InterPro" id="IPR011429">
    <property type="entry name" value="Cyt_c_Planctomycete-type"/>
</dbReference>
<dbReference type="PANTHER" id="PTHR35889">
    <property type="entry name" value="CYCLOINULO-OLIGOSACCHARIDE FRUCTANOTRANSFERASE-RELATED"/>
    <property type="match status" value="1"/>
</dbReference>
<feature type="transmembrane region" description="Helical" evidence="5">
    <location>
        <begin position="48"/>
        <end position="70"/>
    </location>
</feature>
<keyword evidence="5" id="KW-0472">Membrane</keyword>
<accession>A0ABP9GU14</accession>
<feature type="transmembrane region" description="Helical" evidence="5">
    <location>
        <begin position="114"/>
        <end position="134"/>
    </location>
</feature>
<feature type="transmembrane region" description="Helical" evidence="5">
    <location>
        <begin position="15"/>
        <end position="36"/>
    </location>
</feature>
<feature type="transmembrane region" description="Helical" evidence="5">
    <location>
        <begin position="85"/>
        <end position="102"/>
    </location>
</feature>
<dbReference type="SUPFAM" id="SSF52047">
    <property type="entry name" value="RNI-like"/>
    <property type="match status" value="1"/>
</dbReference>
<reference evidence="8" key="1">
    <citation type="journal article" date="2019" name="Int. J. Syst. Evol. Microbiol.">
        <title>The Global Catalogue of Microorganisms (GCM) 10K type strain sequencing project: providing services to taxonomists for standard genome sequencing and annotation.</title>
        <authorList>
            <consortium name="The Broad Institute Genomics Platform"/>
            <consortium name="The Broad Institute Genome Sequencing Center for Infectious Disease"/>
            <person name="Wu L."/>
            <person name="Ma J."/>
        </authorList>
    </citation>
    <scope>NUCLEOTIDE SEQUENCE [LARGE SCALE GENOMIC DNA]</scope>
    <source>
        <strain evidence="8">JCM 18285</strain>
    </source>
</reference>
<keyword evidence="5" id="KW-0812">Transmembrane</keyword>
<name>A0ABP9GU14_9FLAO</name>
<gene>
    <name evidence="7" type="ORF">GCM10023314_28360</name>
</gene>
<evidence type="ECO:0000256" key="3">
    <source>
        <dbReference type="ARBA" id="ARBA00023004"/>
    </source>
</evidence>
<organism evidence="7 8">
    <name type="scientific">Algibacter agarivorans</name>
    <dbReference type="NCBI Taxonomy" id="1109741"/>
    <lineage>
        <taxon>Bacteria</taxon>
        <taxon>Pseudomonadati</taxon>
        <taxon>Bacteroidota</taxon>
        <taxon>Flavobacteriia</taxon>
        <taxon>Flavobacteriales</taxon>
        <taxon>Flavobacteriaceae</taxon>
        <taxon>Algibacter</taxon>
    </lineage>
</organism>
<protein>
    <submittedName>
        <fullName evidence="7">Ribonuclease inhibitor</fullName>
    </submittedName>
</protein>
<sequence>MDSSVPDFVLFLGRFHPLIVHLPIGFLVFAFLLELLGKKKKYEGLTVAIPLALLLGFASALVACILGYMLSMSGDYEASMLDDHFWFGVITTVIVLVAWLIRTDWIKISKLKGVKANISILSLIVVLISIAGHYGGNLTHGSDYLTKYLPFNKKEKKVLPKLEKVEDAIVFDYLAQPILEEKCLSCHNSSKKKGGLSLQDSLSIFKGGKNGKALIAGNAHDSEMIKRALLDKTHEDVMPPEGKTPLTEEEIAILQYWIESANADFNTKISSIETSEDVLHIASNMLGFKGEAKRGDIDLPVATVVDEGILKDVISEGFSIKELVFDSNIYEVVLPSNNITKYSNQLTSKLEKLSKIKDNILWLYIEDNNLSDGHLKLISSFNNLQKLVINRNNITDAGIQLLENHNSLLSLNIYGNSIAEGSLKSFSKMKNLQKVYAWQTGITPAHLENYVDNQDFPEVILGIR</sequence>
<evidence type="ECO:0000313" key="7">
    <source>
        <dbReference type="EMBL" id="GAA4953107.1"/>
    </source>
</evidence>
<comment type="caution">
    <text evidence="7">The sequence shown here is derived from an EMBL/GenBank/DDBJ whole genome shotgun (WGS) entry which is preliminary data.</text>
</comment>
<evidence type="ECO:0000259" key="6">
    <source>
        <dbReference type="PROSITE" id="PS51007"/>
    </source>
</evidence>
<dbReference type="Pfam" id="PF09990">
    <property type="entry name" value="DUF2231"/>
    <property type="match status" value="1"/>
</dbReference>
<dbReference type="PANTHER" id="PTHR35889:SF3">
    <property type="entry name" value="F-BOX DOMAIN-CONTAINING PROTEIN"/>
    <property type="match status" value="1"/>
</dbReference>
<dbReference type="Pfam" id="PF07635">
    <property type="entry name" value="PSCyt1"/>
    <property type="match status" value="1"/>
</dbReference>
<dbReference type="Gene3D" id="3.80.10.10">
    <property type="entry name" value="Ribonuclease Inhibitor"/>
    <property type="match status" value="1"/>
</dbReference>
<dbReference type="InterPro" id="IPR036909">
    <property type="entry name" value="Cyt_c-like_dom_sf"/>
</dbReference>
<dbReference type="InterPro" id="IPR032675">
    <property type="entry name" value="LRR_dom_sf"/>
</dbReference>
<evidence type="ECO:0000256" key="1">
    <source>
        <dbReference type="ARBA" id="ARBA00022617"/>
    </source>
</evidence>
<dbReference type="InterPro" id="IPR009056">
    <property type="entry name" value="Cyt_c-like_dom"/>
</dbReference>
<evidence type="ECO:0000256" key="4">
    <source>
        <dbReference type="PROSITE-ProRule" id="PRU00433"/>
    </source>
</evidence>
<dbReference type="RefSeq" id="WP_345193139.1">
    <property type="nucleotide sequence ID" value="NZ_BAABJJ010000039.1"/>
</dbReference>
<evidence type="ECO:0000256" key="5">
    <source>
        <dbReference type="SAM" id="Phobius"/>
    </source>
</evidence>
<dbReference type="InterPro" id="IPR019251">
    <property type="entry name" value="DUF2231_TM"/>
</dbReference>
<keyword evidence="1 4" id="KW-0349">Heme</keyword>
<proteinExistence type="predicted"/>
<dbReference type="SUPFAM" id="SSF46626">
    <property type="entry name" value="Cytochrome c"/>
    <property type="match status" value="1"/>
</dbReference>
<keyword evidence="2 4" id="KW-0479">Metal-binding</keyword>
<keyword evidence="5" id="KW-1133">Transmembrane helix</keyword>
<dbReference type="PROSITE" id="PS51007">
    <property type="entry name" value="CYTC"/>
    <property type="match status" value="1"/>
</dbReference>
<keyword evidence="3 4" id="KW-0408">Iron</keyword>
<feature type="domain" description="Cytochrome c" evidence="6">
    <location>
        <begin position="162"/>
        <end position="262"/>
    </location>
</feature>
<keyword evidence="8" id="KW-1185">Reference proteome</keyword>
<dbReference type="Proteomes" id="UP001501302">
    <property type="component" value="Unassembled WGS sequence"/>
</dbReference>
<dbReference type="EMBL" id="BAABJJ010000039">
    <property type="protein sequence ID" value="GAA4953107.1"/>
    <property type="molecule type" value="Genomic_DNA"/>
</dbReference>
<evidence type="ECO:0000313" key="8">
    <source>
        <dbReference type="Proteomes" id="UP001501302"/>
    </source>
</evidence>
<evidence type="ECO:0000256" key="2">
    <source>
        <dbReference type="ARBA" id="ARBA00022723"/>
    </source>
</evidence>